<feature type="compositionally biased region" description="Polar residues" evidence="1">
    <location>
        <begin position="224"/>
        <end position="254"/>
    </location>
</feature>
<sequence length="637" mass="69522">MGWLQRETGPLIWFRRQVGCVVFGWMAWHRTSCCRRSRCRCCRGPDFVFQRAGPLSQPGTERIVPTQSNGDQRPSRKAQQRDAAPIKHGVMLINPSGWQARGGKGLAAAVASIKSTSAAWLLVLVLRKPRRLQPGGPGGARLKRRLPESDPFDAAQPPSLYNRTLLSLFYQHHSPLLPLLLLLLHPLSPAHSTEPSTSTMSTALAASPAAPPPAPPADHGHVSPRNTSTMGLSPNSKSQAGRSPSAHSSPTTSEGSHKDGKRSPNSTRNTHAPKIVVKKEPSSPDMPASRHRPRRLDLSNNMSVSSATLSARPSAPLTGKESAGLAMHDVGLACLSPGFHTQDPAMREQLQRSIDVRDRQRQIIEARQKGKNVQIEAGDASRHDGNPFRKMPASSRRKGPPPGLSIATPSAQQFANERVIQSAPLNQSFTGMRAPQFQALSRQVANQPSNLSQTSHIHHVPANQTNNRLPPISDVFAGEALAPQRRSPGNAHSAHQHPLPSPGFPHNPHGHPQTARPREHRSAEEALQHMAGGRDDLLPRIVHYGGHQPPTPPSPMPGKAQNNQNLQPGAAEVHRSSSSSRRRTREEYERDMGTPPLGRQERRPGPFGEGRDSPETQKKKKEEFIALCARAWDLFHS</sequence>
<feature type="compositionally biased region" description="Basic and acidic residues" evidence="1">
    <location>
        <begin position="599"/>
        <end position="622"/>
    </location>
</feature>
<gene>
    <name evidence="2" type="ORF">IWX46DRAFT_580841</name>
</gene>
<feature type="compositionally biased region" description="Polar residues" evidence="1">
    <location>
        <begin position="298"/>
        <end position="311"/>
    </location>
</feature>
<feature type="region of interest" description="Disordered" evidence="1">
    <location>
        <begin position="53"/>
        <end position="84"/>
    </location>
</feature>
<feature type="region of interest" description="Disordered" evidence="1">
    <location>
        <begin position="132"/>
        <end position="155"/>
    </location>
</feature>
<feature type="region of interest" description="Disordered" evidence="1">
    <location>
        <begin position="367"/>
        <end position="404"/>
    </location>
</feature>
<feature type="region of interest" description="Disordered" evidence="1">
    <location>
        <begin position="190"/>
        <end position="322"/>
    </location>
</feature>
<dbReference type="EMBL" id="JBBPDW010000015">
    <property type="protein sequence ID" value="KAK7546190.1"/>
    <property type="molecule type" value="Genomic_DNA"/>
</dbReference>
<evidence type="ECO:0000313" key="3">
    <source>
        <dbReference type="Proteomes" id="UP001365128"/>
    </source>
</evidence>
<dbReference type="Proteomes" id="UP001365128">
    <property type="component" value="Unassembled WGS sequence"/>
</dbReference>
<feature type="compositionally biased region" description="Low complexity" evidence="1">
    <location>
        <begin position="190"/>
        <end position="208"/>
    </location>
</feature>
<reference evidence="2 3" key="1">
    <citation type="submission" date="2024-04" db="EMBL/GenBank/DDBJ databases">
        <title>Phyllosticta paracitricarpa is synonymous to the EU quarantine fungus P. citricarpa based on phylogenomic analyses.</title>
        <authorList>
            <consortium name="Lawrence Berkeley National Laboratory"/>
            <person name="Van Ingen-Buijs V.A."/>
            <person name="Van Westerhoven A.C."/>
            <person name="Haridas S."/>
            <person name="Skiadas P."/>
            <person name="Martin F."/>
            <person name="Groenewald J.Z."/>
            <person name="Crous P.W."/>
            <person name="Seidl M.F."/>
        </authorList>
    </citation>
    <scope>NUCLEOTIDE SEQUENCE [LARGE SCALE GENOMIC DNA]</scope>
    <source>
        <strain evidence="2 3">CBS 122670</strain>
    </source>
</reference>
<feature type="region of interest" description="Disordered" evidence="1">
    <location>
        <begin position="483"/>
        <end position="524"/>
    </location>
</feature>
<evidence type="ECO:0000313" key="2">
    <source>
        <dbReference type="EMBL" id="KAK7546190.1"/>
    </source>
</evidence>
<protein>
    <submittedName>
        <fullName evidence="2">Uncharacterized protein</fullName>
    </submittedName>
</protein>
<comment type="caution">
    <text evidence="2">The sequence shown here is derived from an EMBL/GenBank/DDBJ whole genome shotgun (WGS) entry which is preliminary data.</text>
</comment>
<evidence type="ECO:0000256" key="1">
    <source>
        <dbReference type="SAM" id="MobiDB-lite"/>
    </source>
</evidence>
<feature type="region of interest" description="Disordered" evidence="1">
    <location>
        <begin position="539"/>
        <end position="622"/>
    </location>
</feature>
<accession>A0ABR1MGM8</accession>
<organism evidence="2 3">
    <name type="scientific">Phyllosticta citricarpa</name>
    <dbReference type="NCBI Taxonomy" id="55181"/>
    <lineage>
        <taxon>Eukaryota</taxon>
        <taxon>Fungi</taxon>
        <taxon>Dikarya</taxon>
        <taxon>Ascomycota</taxon>
        <taxon>Pezizomycotina</taxon>
        <taxon>Dothideomycetes</taxon>
        <taxon>Dothideomycetes incertae sedis</taxon>
        <taxon>Botryosphaeriales</taxon>
        <taxon>Phyllostictaceae</taxon>
        <taxon>Phyllosticta</taxon>
    </lineage>
</organism>
<name>A0ABR1MGM8_9PEZI</name>
<proteinExistence type="predicted"/>
<keyword evidence="3" id="KW-1185">Reference proteome</keyword>